<name>A0A545U7E6_9GAMM</name>
<dbReference type="Pfam" id="PF03544">
    <property type="entry name" value="TonB_C"/>
    <property type="match status" value="1"/>
</dbReference>
<proteinExistence type="predicted"/>
<feature type="domain" description="TonB C-terminal" evidence="1">
    <location>
        <begin position="61"/>
        <end position="149"/>
    </location>
</feature>
<dbReference type="RefSeq" id="WP_142933061.1">
    <property type="nucleotide sequence ID" value="NZ_ML660168.1"/>
</dbReference>
<comment type="caution">
    <text evidence="2">The sequence shown here is derived from an EMBL/GenBank/DDBJ whole genome shotgun (WGS) entry which is preliminary data.</text>
</comment>
<reference evidence="2 3" key="1">
    <citation type="submission" date="2019-07" db="EMBL/GenBank/DDBJ databases">
        <title>Draft genome for Aliikangiella sp. M105.</title>
        <authorList>
            <person name="Wang G."/>
        </authorList>
    </citation>
    <scope>NUCLEOTIDE SEQUENCE [LARGE SCALE GENOMIC DNA]</scope>
    <source>
        <strain evidence="2 3">M105</strain>
    </source>
</reference>
<evidence type="ECO:0000259" key="1">
    <source>
        <dbReference type="PROSITE" id="PS52015"/>
    </source>
</evidence>
<dbReference type="AlphaFoldDB" id="A0A545U7E6"/>
<accession>A0A545U7E6</accession>
<dbReference type="OrthoDB" id="1628901at2"/>
<dbReference type="PROSITE" id="PS51257">
    <property type="entry name" value="PROKAR_LIPOPROTEIN"/>
    <property type="match status" value="1"/>
</dbReference>
<dbReference type="PROSITE" id="PS52015">
    <property type="entry name" value="TONB_CTD"/>
    <property type="match status" value="1"/>
</dbReference>
<keyword evidence="3" id="KW-1185">Reference proteome</keyword>
<sequence>MKRFTRVAGLFVLSTCTLVSCVTQSRLQESSTDQFRGLSSAETLSWTEKVERYASRPLPPVVKQGLKPIKVEQPCFPTKAIKYNAQGWVQVEFSLNENGQAFNVVSLDNSPPGLFESCALSSIRKWVFEIPETHHPENRYQFVFHFKLG</sequence>
<dbReference type="InterPro" id="IPR037682">
    <property type="entry name" value="TonB_C"/>
</dbReference>
<dbReference type="Proteomes" id="UP000315439">
    <property type="component" value="Unassembled WGS sequence"/>
</dbReference>
<gene>
    <name evidence="2" type="ORF">FLL46_19655</name>
</gene>
<protein>
    <recommendedName>
        <fullName evidence="1">TonB C-terminal domain-containing protein</fullName>
    </recommendedName>
</protein>
<dbReference type="SUPFAM" id="SSF74653">
    <property type="entry name" value="TolA/TonB C-terminal domain"/>
    <property type="match status" value="1"/>
</dbReference>
<dbReference type="EMBL" id="VIKS01000012">
    <property type="protein sequence ID" value="TQV85384.1"/>
    <property type="molecule type" value="Genomic_DNA"/>
</dbReference>
<dbReference type="GO" id="GO:0055085">
    <property type="term" value="P:transmembrane transport"/>
    <property type="evidence" value="ECO:0007669"/>
    <property type="project" value="InterPro"/>
</dbReference>
<organism evidence="2 3">
    <name type="scientific">Aliikangiella coralliicola</name>
    <dbReference type="NCBI Taxonomy" id="2592383"/>
    <lineage>
        <taxon>Bacteria</taxon>
        <taxon>Pseudomonadati</taxon>
        <taxon>Pseudomonadota</taxon>
        <taxon>Gammaproteobacteria</taxon>
        <taxon>Oceanospirillales</taxon>
        <taxon>Pleioneaceae</taxon>
        <taxon>Aliikangiella</taxon>
    </lineage>
</organism>
<evidence type="ECO:0000313" key="2">
    <source>
        <dbReference type="EMBL" id="TQV85384.1"/>
    </source>
</evidence>
<dbReference type="Gene3D" id="3.30.2420.10">
    <property type="entry name" value="TonB"/>
    <property type="match status" value="1"/>
</dbReference>
<evidence type="ECO:0000313" key="3">
    <source>
        <dbReference type="Proteomes" id="UP000315439"/>
    </source>
</evidence>